<keyword evidence="2 6" id="KW-0238">DNA-binding</keyword>
<dbReference type="PANTHER" id="PTHR45566:SF2">
    <property type="entry name" value="NARL SUBFAMILY"/>
    <property type="match status" value="1"/>
</dbReference>
<dbReference type="Pfam" id="PF00196">
    <property type="entry name" value="GerE"/>
    <property type="match status" value="1"/>
</dbReference>
<dbReference type="SMART" id="SM00421">
    <property type="entry name" value="HTH_LUXR"/>
    <property type="match status" value="1"/>
</dbReference>
<name>A3U840_CROAH</name>
<dbReference type="PROSITE" id="PS50110">
    <property type="entry name" value="RESPONSE_REGULATORY"/>
    <property type="match status" value="1"/>
</dbReference>
<dbReference type="GO" id="GO:0003677">
    <property type="term" value="F:DNA binding"/>
    <property type="evidence" value="ECO:0007669"/>
    <property type="project" value="UniProtKB-KW"/>
</dbReference>
<dbReference type="InterPro" id="IPR051015">
    <property type="entry name" value="EvgA-like"/>
</dbReference>
<dbReference type="InterPro" id="IPR001789">
    <property type="entry name" value="Sig_transdc_resp-reg_receiver"/>
</dbReference>
<accession>A3U840</accession>
<dbReference type="PRINTS" id="PR00038">
    <property type="entry name" value="HTHLUXR"/>
</dbReference>
<feature type="modified residue" description="4-aspartylphosphate" evidence="3">
    <location>
        <position position="54"/>
    </location>
</feature>
<proteinExistence type="predicted"/>
<sequence length="210" mass="23320">MKNVLIADAHPIVIKGLASILKKDEAYKIVAKSNDENELKNHISLKSPDIIIMDIDMPNSSGLSIIKTLKQNNPEVRIIIFSHQPEELYALSAIRFGASGYINKSKSLKKIKTAIDQVARGGIYLSKFISEKISSKSSSKTGVVSKYRALSSREIEVLNFISKGLKNKDIAEMLKINEKTVSTYKTRLQKKLNVDSVAGLIKQSKMLELS</sequence>
<keyword evidence="1 3" id="KW-0597">Phosphoprotein</keyword>
<dbReference type="InterPro" id="IPR016032">
    <property type="entry name" value="Sig_transdc_resp-reg_C-effctor"/>
</dbReference>
<dbReference type="RefSeq" id="WP_013187075.1">
    <property type="nucleotide sequence ID" value="NC_014230.1"/>
</dbReference>
<dbReference type="Gene3D" id="3.40.50.2300">
    <property type="match status" value="1"/>
</dbReference>
<evidence type="ECO:0000259" key="5">
    <source>
        <dbReference type="PROSITE" id="PS50110"/>
    </source>
</evidence>
<dbReference type="AlphaFoldDB" id="A3U840"/>
<reference evidence="6 7" key="1">
    <citation type="journal article" date="2010" name="J. Bacteriol.">
        <title>The complete genome sequence of Croceibacter atlanticus HTCC2559T.</title>
        <authorList>
            <person name="Oh H.M."/>
            <person name="Kang I."/>
            <person name="Ferriera S."/>
            <person name="Giovannoni S.J."/>
            <person name="Cho J.C."/>
        </authorList>
    </citation>
    <scope>NUCLEOTIDE SEQUENCE [LARGE SCALE GENOMIC DNA]</scope>
    <source>
        <strain evidence="7">ATCC BAA-628 / HTCC2559 / KCTC 12090</strain>
    </source>
</reference>
<dbReference type="HOGENOM" id="CLU_000445_90_1_10"/>
<dbReference type="eggNOG" id="COG2197">
    <property type="taxonomic scope" value="Bacteria"/>
</dbReference>
<dbReference type="OrthoDB" id="1013073at2"/>
<feature type="domain" description="HTH luxR-type" evidence="4">
    <location>
        <begin position="143"/>
        <end position="208"/>
    </location>
</feature>
<dbReference type="Proteomes" id="UP000002297">
    <property type="component" value="Chromosome"/>
</dbReference>
<dbReference type="GeneID" id="89453098"/>
<dbReference type="Pfam" id="PF00072">
    <property type="entry name" value="Response_reg"/>
    <property type="match status" value="1"/>
</dbReference>
<dbReference type="EMBL" id="CP002046">
    <property type="protein sequence ID" value="EAP88407.1"/>
    <property type="molecule type" value="Genomic_DNA"/>
</dbReference>
<dbReference type="InterPro" id="IPR058245">
    <property type="entry name" value="NreC/VraR/RcsB-like_REC"/>
</dbReference>
<dbReference type="STRING" id="216432.CA2559_06590"/>
<evidence type="ECO:0000256" key="1">
    <source>
        <dbReference type="ARBA" id="ARBA00022553"/>
    </source>
</evidence>
<organism evidence="6 7">
    <name type="scientific">Croceibacter atlanticus (strain ATCC BAA-628 / JCM 21780 / CIP 108009 / IAM 15332 / KCTC 12090 / HTCC2559)</name>
    <dbReference type="NCBI Taxonomy" id="216432"/>
    <lineage>
        <taxon>Bacteria</taxon>
        <taxon>Pseudomonadati</taxon>
        <taxon>Bacteroidota</taxon>
        <taxon>Flavobacteriia</taxon>
        <taxon>Flavobacteriales</taxon>
        <taxon>Flavobacteriaceae</taxon>
        <taxon>Croceibacter</taxon>
    </lineage>
</organism>
<dbReference type="SUPFAM" id="SSF52172">
    <property type="entry name" value="CheY-like"/>
    <property type="match status" value="1"/>
</dbReference>
<evidence type="ECO:0000313" key="6">
    <source>
        <dbReference type="EMBL" id="EAP88407.1"/>
    </source>
</evidence>
<dbReference type="PROSITE" id="PS00622">
    <property type="entry name" value="HTH_LUXR_1"/>
    <property type="match status" value="1"/>
</dbReference>
<dbReference type="GO" id="GO:0006355">
    <property type="term" value="P:regulation of DNA-templated transcription"/>
    <property type="evidence" value="ECO:0007669"/>
    <property type="project" value="InterPro"/>
</dbReference>
<dbReference type="SMART" id="SM00448">
    <property type="entry name" value="REC"/>
    <property type="match status" value="1"/>
</dbReference>
<dbReference type="KEGG" id="cat:CA2559_06590"/>
<dbReference type="PANTHER" id="PTHR45566">
    <property type="entry name" value="HTH-TYPE TRANSCRIPTIONAL REGULATOR YHJB-RELATED"/>
    <property type="match status" value="1"/>
</dbReference>
<dbReference type="CDD" id="cd17535">
    <property type="entry name" value="REC_NarL-like"/>
    <property type="match status" value="1"/>
</dbReference>
<evidence type="ECO:0000256" key="2">
    <source>
        <dbReference type="ARBA" id="ARBA00023125"/>
    </source>
</evidence>
<dbReference type="CDD" id="cd06170">
    <property type="entry name" value="LuxR_C_like"/>
    <property type="match status" value="1"/>
</dbReference>
<evidence type="ECO:0000256" key="3">
    <source>
        <dbReference type="PROSITE-ProRule" id="PRU00169"/>
    </source>
</evidence>
<protein>
    <submittedName>
        <fullName evidence="6">DNA-binding response regulator, LuxR family protein</fullName>
    </submittedName>
</protein>
<dbReference type="InterPro" id="IPR000792">
    <property type="entry name" value="Tscrpt_reg_LuxR_C"/>
</dbReference>
<evidence type="ECO:0000313" key="7">
    <source>
        <dbReference type="Proteomes" id="UP000002297"/>
    </source>
</evidence>
<evidence type="ECO:0000259" key="4">
    <source>
        <dbReference type="PROSITE" id="PS50043"/>
    </source>
</evidence>
<feature type="domain" description="Response regulatory" evidence="5">
    <location>
        <begin position="3"/>
        <end position="119"/>
    </location>
</feature>
<dbReference type="SUPFAM" id="SSF46894">
    <property type="entry name" value="C-terminal effector domain of the bipartite response regulators"/>
    <property type="match status" value="1"/>
</dbReference>
<dbReference type="InterPro" id="IPR011006">
    <property type="entry name" value="CheY-like_superfamily"/>
</dbReference>
<dbReference type="GO" id="GO:0000160">
    <property type="term" value="P:phosphorelay signal transduction system"/>
    <property type="evidence" value="ECO:0007669"/>
    <property type="project" value="InterPro"/>
</dbReference>
<dbReference type="PROSITE" id="PS50043">
    <property type="entry name" value="HTH_LUXR_2"/>
    <property type="match status" value="1"/>
</dbReference>
<gene>
    <name evidence="6" type="ordered locus">CA2559_06590</name>
</gene>
<keyword evidence="7" id="KW-1185">Reference proteome</keyword>